<evidence type="ECO:0000256" key="1">
    <source>
        <dbReference type="SAM" id="MobiDB-lite"/>
    </source>
</evidence>
<keyword evidence="3" id="KW-1185">Reference proteome</keyword>
<name>A0ABU3LJK8_9ACTN</name>
<comment type="caution">
    <text evidence="2">The sequence shown here is derived from an EMBL/GenBank/DDBJ whole genome shotgun (WGS) entry which is preliminary data.</text>
</comment>
<accession>A0ABU3LJK8</accession>
<protein>
    <submittedName>
        <fullName evidence="2">Uncharacterized protein</fullName>
    </submittedName>
</protein>
<gene>
    <name evidence="2" type="ORF">RQC66_01325</name>
</gene>
<reference evidence="3" key="1">
    <citation type="submission" date="2023-07" db="EMBL/GenBank/DDBJ databases">
        <title>Draft genome sequence of the endophytic actinobacterium Streptomyces justiciae WPN32, a potential antibiotic producer.</title>
        <authorList>
            <person name="Yasawong M."/>
            <person name="Pana W."/>
            <person name="Ganta P."/>
            <person name="Santapan N."/>
            <person name="Songngamsuk T."/>
            <person name="Phatcharaharikarn M."/>
            <person name="Kerdtoob S."/>
            <person name="Nantapong N."/>
        </authorList>
    </citation>
    <scope>NUCLEOTIDE SEQUENCE [LARGE SCALE GENOMIC DNA]</scope>
    <source>
        <strain evidence="3">WPN32</strain>
    </source>
</reference>
<feature type="region of interest" description="Disordered" evidence="1">
    <location>
        <begin position="236"/>
        <end position="277"/>
    </location>
</feature>
<evidence type="ECO:0000313" key="2">
    <source>
        <dbReference type="EMBL" id="MDT7839365.1"/>
    </source>
</evidence>
<evidence type="ECO:0000313" key="3">
    <source>
        <dbReference type="Proteomes" id="UP001257948"/>
    </source>
</evidence>
<proteinExistence type="predicted"/>
<sequence length="305" mass="32698">MTSVDQLLARARLRRDPAVPDDTVAHEDYADLAYADLAADPTAPLAAEPTADEGAARHLRTLCEAVVTLVDVTTLEFLTDQLPEPSGAWLLGCVLNLAGVEESRFWWQYAAGAGHTAASYCLSLHHLARGESHAAAFWYDQTGLDAPTDSESFTVTGVGPALNTFRFDASVPTVLRVLSRLLPEGRRRRTPRAATITDYVARAVTHGYARHPTVEIPVPEPHFADRVTLILATTGGPGPTDMDAGSTHMTPGSTDMTSGSTDMTTTATGTSKTRGRGTFHPALPTRLPHTLPAFAPFCNRSSSHR</sequence>
<organism evidence="2 3">
    <name type="scientific">Streptomyces justiciae</name>
    <dbReference type="NCBI Taxonomy" id="2780140"/>
    <lineage>
        <taxon>Bacteria</taxon>
        <taxon>Bacillati</taxon>
        <taxon>Actinomycetota</taxon>
        <taxon>Actinomycetes</taxon>
        <taxon>Kitasatosporales</taxon>
        <taxon>Streptomycetaceae</taxon>
        <taxon>Streptomyces</taxon>
    </lineage>
</organism>
<dbReference type="EMBL" id="JAVTLL010000001">
    <property type="protein sequence ID" value="MDT7839365.1"/>
    <property type="molecule type" value="Genomic_DNA"/>
</dbReference>
<dbReference type="RefSeq" id="WP_314197076.1">
    <property type="nucleotide sequence ID" value="NZ_JAVTLL010000001.1"/>
</dbReference>
<feature type="compositionally biased region" description="Low complexity" evidence="1">
    <location>
        <begin position="250"/>
        <end position="277"/>
    </location>
</feature>
<dbReference type="Proteomes" id="UP001257948">
    <property type="component" value="Unassembled WGS sequence"/>
</dbReference>